<dbReference type="Gene3D" id="3.20.20.140">
    <property type="entry name" value="Metal-dependent hydrolases"/>
    <property type="match status" value="1"/>
</dbReference>
<feature type="domain" description="Amidohydrolase 3" evidence="1">
    <location>
        <begin position="57"/>
        <end position="531"/>
    </location>
</feature>
<dbReference type="KEGG" id="aco:Amico_1754"/>
<sequence>MEQLLVYGGKVWTGDSDKPFAEALLVEGNRFIAVGTLEEVRNAAKKAENKKTTELHLNGNLVMPGISDAHFHFTAFAKQNLYLDLQDIRSLDELLETIKNYARQVPAGSWIRGVRYNEMNWEKPEKLSRSVLDSLNLPHPVILSRYCGHAHVANTWALEKGGLLQSPNLSSDEVERDSSGQLTGNIFERAAMPLLRRVEEEYETPEKMQKGVAEAGFIVAKTGTTSVHASDARSYGLGEDIFAFQGLAEEGALPIRVNTYHDALPNFTFRTGFGDTWVRYGGLKVFLDGSLGGHTAALLSPYSDKADEKGILLYSDDELYNLLYDAASRSIQVQIHMIGDAAIEQGIRVVKRLLSNIEKPALPFRFNHLIVCHPEQIEELKTLPIVADIQPTQSYTDRVMAPSRLGSDRLPYLYNFRTLYETGLLLTGSSDCPMELPNSWLGIWAAVARSEMDGTPLSYLNPDETLTLEQALRIYTVNPPEAAGMGHILGKIKEGYLADFTIIDGDPFTMPVQQLKDTESLYTFVDGKLSYGNIENWPHIKDIR</sequence>
<dbReference type="CDD" id="cd01300">
    <property type="entry name" value="YtcJ_like"/>
    <property type="match status" value="1"/>
</dbReference>
<dbReference type="eggNOG" id="COG1574">
    <property type="taxonomic scope" value="Bacteria"/>
</dbReference>
<proteinExistence type="predicted"/>
<dbReference type="SUPFAM" id="SSF51556">
    <property type="entry name" value="Metallo-dependent hydrolases"/>
    <property type="match status" value="1"/>
</dbReference>
<dbReference type="Proteomes" id="UP000002366">
    <property type="component" value="Chromosome"/>
</dbReference>
<dbReference type="AlphaFoldDB" id="D5EH35"/>
<dbReference type="Pfam" id="PF07969">
    <property type="entry name" value="Amidohydro_3"/>
    <property type="match status" value="1"/>
</dbReference>
<dbReference type="STRING" id="572547.Amico_1754"/>
<dbReference type="HOGENOM" id="CLU_009942_1_0_0"/>
<protein>
    <submittedName>
        <fullName evidence="2">Amidohydrolase 3</fullName>
    </submittedName>
</protein>
<dbReference type="InterPro" id="IPR011059">
    <property type="entry name" value="Metal-dep_hydrolase_composite"/>
</dbReference>
<evidence type="ECO:0000313" key="3">
    <source>
        <dbReference type="Proteomes" id="UP000002366"/>
    </source>
</evidence>
<dbReference type="GO" id="GO:0016810">
    <property type="term" value="F:hydrolase activity, acting on carbon-nitrogen (but not peptide) bonds"/>
    <property type="evidence" value="ECO:0007669"/>
    <property type="project" value="InterPro"/>
</dbReference>
<reference evidence="2 3" key="1">
    <citation type="journal article" date="2010" name="Stand. Genomic Sci.">
        <title>Complete genome sequence of Aminobacterium colombiense type strain (ALA-1).</title>
        <authorList>
            <person name="Chertkov O."/>
            <person name="Sikorski J."/>
            <person name="Brambilla E."/>
            <person name="Lapidus A."/>
            <person name="Copeland A."/>
            <person name="Glavina Del Rio T."/>
            <person name="Nolan M."/>
            <person name="Lucas S."/>
            <person name="Tice H."/>
            <person name="Cheng J.F."/>
            <person name="Han C."/>
            <person name="Detter J.C."/>
            <person name="Bruce D."/>
            <person name="Tapia R."/>
            <person name="Goodwin L."/>
            <person name="Pitluck S."/>
            <person name="Liolios K."/>
            <person name="Ivanova N."/>
            <person name="Mavromatis K."/>
            <person name="Ovchinnikova G."/>
            <person name="Pati A."/>
            <person name="Chen A."/>
            <person name="Palaniappan K."/>
            <person name="Land M."/>
            <person name="Hauser L."/>
            <person name="Chang Y.J."/>
            <person name="Jeffries C.D."/>
            <person name="Spring S."/>
            <person name="Rohde M."/>
            <person name="Goker M."/>
            <person name="Bristow J."/>
            <person name="Eisen J.A."/>
            <person name="Markowitz V."/>
            <person name="Hugenholtz P."/>
            <person name="Kyrpides N.C."/>
            <person name="Klenk H.P."/>
        </authorList>
    </citation>
    <scope>NUCLEOTIDE SEQUENCE [LARGE SCALE GENOMIC DNA]</scope>
    <source>
        <strain evidence="3">DSM 12261 / ALA-1</strain>
    </source>
</reference>
<keyword evidence="2" id="KW-0378">Hydrolase</keyword>
<dbReference type="EMBL" id="CP001997">
    <property type="protein sequence ID" value="ADE57867.1"/>
    <property type="molecule type" value="Genomic_DNA"/>
</dbReference>
<name>D5EH35_AMICL</name>
<dbReference type="InterPro" id="IPR032466">
    <property type="entry name" value="Metal_Hydrolase"/>
</dbReference>
<organism evidence="2 3">
    <name type="scientific">Aminobacterium colombiense (strain DSM 12261 / ALA-1)</name>
    <dbReference type="NCBI Taxonomy" id="572547"/>
    <lineage>
        <taxon>Bacteria</taxon>
        <taxon>Thermotogati</taxon>
        <taxon>Synergistota</taxon>
        <taxon>Synergistia</taxon>
        <taxon>Synergistales</taxon>
        <taxon>Aminobacteriaceae</taxon>
        <taxon>Aminobacterium</taxon>
    </lineage>
</organism>
<dbReference type="PANTHER" id="PTHR22642:SF2">
    <property type="entry name" value="PROTEIN LONG AFTER FAR-RED 3"/>
    <property type="match status" value="1"/>
</dbReference>
<dbReference type="Gene3D" id="3.10.310.70">
    <property type="match status" value="1"/>
</dbReference>
<dbReference type="InterPro" id="IPR033932">
    <property type="entry name" value="YtcJ-like"/>
</dbReference>
<dbReference type="RefSeq" id="WP_013049129.1">
    <property type="nucleotide sequence ID" value="NC_014011.1"/>
</dbReference>
<evidence type="ECO:0000259" key="1">
    <source>
        <dbReference type="Pfam" id="PF07969"/>
    </source>
</evidence>
<dbReference type="Gene3D" id="2.30.40.10">
    <property type="entry name" value="Urease, subunit C, domain 1"/>
    <property type="match status" value="1"/>
</dbReference>
<gene>
    <name evidence="2" type="ordered locus">Amico_1754</name>
</gene>
<accession>D5EH35</accession>
<dbReference type="PANTHER" id="PTHR22642">
    <property type="entry name" value="IMIDAZOLONEPROPIONASE"/>
    <property type="match status" value="1"/>
</dbReference>
<keyword evidence="3" id="KW-1185">Reference proteome</keyword>
<dbReference type="InterPro" id="IPR013108">
    <property type="entry name" value="Amidohydro_3"/>
</dbReference>
<evidence type="ECO:0000313" key="2">
    <source>
        <dbReference type="EMBL" id="ADE57867.1"/>
    </source>
</evidence>
<dbReference type="SUPFAM" id="SSF51338">
    <property type="entry name" value="Composite domain of metallo-dependent hydrolases"/>
    <property type="match status" value="1"/>
</dbReference>